<dbReference type="OrthoDB" id="156233at2157"/>
<keyword evidence="1" id="KW-0805">Transcription regulation</keyword>
<feature type="domain" description="HTH bat-type" evidence="3">
    <location>
        <begin position="155"/>
        <end position="206"/>
    </location>
</feature>
<reference evidence="5 6" key="1">
    <citation type="submission" date="2020-01" db="EMBL/GenBank/DDBJ databases">
        <title>Natronorubrum sp. JWXQ-INN 674 isolated from Inner Mongolia Autonomous Region of China.</title>
        <authorList>
            <person name="Xue Q."/>
        </authorList>
    </citation>
    <scope>NUCLEOTIDE SEQUENCE [LARGE SCALE GENOMIC DNA]</scope>
    <source>
        <strain evidence="5 6">JWXQ-INN-674</strain>
    </source>
</reference>
<dbReference type="Pfam" id="PF15915">
    <property type="entry name" value="BAT"/>
    <property type="match status" value="1"/>
</dbReference>
<proteinExistence type="predicted"/>
<organism evidence="5 6">
    <name type="scientific">Natronorubrum halalkaliphilum</name>
    <dbReference type="NCBI Taxonomy" id="2691917"/>
    <lineage>
        <taxon>Archaea</taxon>
        <taxon>Methanobacteriati</taxon>
        <taxon>Methanobacteriota</taxon>
        <taxon>Stenosarchaea group</taxon>
        <taxon>Halobacteria</taxon>
        <taxon>Halobacteriales</taxon>
        <taxon>Natrialbaceae</taxon>
        <taxon>Natronorubrum</taxon>
    </lineage>
</organism>
<dbReference type="InterPro" id="IPR007050">
    <property type="entry name" value="HTH_bacterioopsin"/>
</dbReference>
<gene>
    <name evidence="5" type="ORF">GS429_12855</name>
</gene>
<sequence length="226" mass="24922">MATLIEFSVSAEEFPLGQLFTAIPEATVELERIVPTDGSVFPYLWIGGATRSEVATALETSTAAETFTLIDEVAGRGHLVRATWDPTVNGIIGAIIESAVTVLSATGKRRRWRFTLRADDHAAIGRFQDSCREHGVRIDVLRLQPLEYCDGDAELTAAQLEALELAFEQGYFDDPRRATLDELATELEITRQSLAGRLRRGHRNLLARQFGFSERSIDGISSSVAR</sequence>
<feature type="domain" description="Bacterioopsin transcriptional activator GAF and HTH associated" evidence="4">
    <location>
        <begin position="5"/>
        <end position="141"/>
    </location>
</feature>
<evidence type="ECO:0000259" key="4">
    <source>
        <dbReference type="Pfam" id="PF15915"/>
    </source>
</evidence>
<evidence type="ECO:0000313" key="5">
    <source>
        <dbReference type="EMBL" id="MXV62941.1"/>
    </source>
</evidence>
<dbReference type="RefSeq" id="WP_160065763.1">
    <property type="nucleotide sequence ID" value="NZ_WUYX01000038.1"/>
</dbReference>
<dbReference type="AlphaFoldDB" id="A0A6B0VM80"/>
<comment type="caution">
    <text evidence="5">The sequence shown here is derived from an EMBL/GenBank/DDBJ whole genome shotgun (WGS) entry which is preliminary data.</text>
</comment>
<dbReference type="Proteomes" id="UP000434101">
    <property type="component" value="Unassembled WGS sequence"/>
</dbReference>
<protein>
    <submittedName>
        <fullName evidence="5">Bacterio-opsin activator</fullName>
    </submittedName>
</protein>
<evidence type="ECO:0000256" key="2">
    <source>
        <dbReference type="ARBA" id="ARBA00023163"/>
    </source>
</evidence>
<dbReference type="InterPro" id="IPR031803">
    <property type="entry name" value="BAT_GAF/HTH-assoc"/>
</dbReference>
<dbReference type="EMBL" id="WUYX01000038">
    <property type="protein sequence ID" value="MXV62941.1"/>
    <property type="molecule type" value="Genomic_DNA"/>
</dbReference>
<dbReference type="PANTHER" id="PTHR34236">
    <property type="entry name" value="DIMETHYL SULFOXIDE REDUCTASE TRANSCRIPTIONAL ACTIVATOR"/>
    <property type="match status" value="1"/>
</dbReference>
<name>A0A6B0VM80_9EURY</name>
<keyword evidence="6" id="KW-1185">Reference proteome</keyword>
<evidence type="ECO:0000259" key="3">
    <source>
        <dbReference type="Pfam" id="PF04967"/>
    </source>
</evidence>
<evidence type="ECO:0000256" key="1">
    <source>
        <dbReference type="ARBA" id="ARBA00023015"/>
    </source>
</evidence>
<keyword evidence="2" id="KW-0804">Transcription</keyword>
<dbReference type="PANTHER" id="PTHR34236:SF1">
    <property type="entry name" value="DIMETHYL SULFOXIDE REDUCTASE TRANSCRIPTIONAL ACTIVATOR"/>
    <property type="match status" value="1"/>
</dbReference>
<dbReference type="Pfam" id="PF04967">
    <property type="entry name" value="HTH_10"/>
    <property type="match status" value="1"/>
</dbReference>
<evidence type="ECO:0000313" key="6">
    <source>
        <dbReference type="Proteomes" id="UP000434101"/>
    </source>
</evidence>
<accession>A0A6B0VM80</accession>